<keyword evidence="1" id="KW-0378">Hydrolase</keyword>
<reference evidence="3 4" key="1">
    <citation type="journal article" date="2022" name="Syst. Appl. Microbiol.">
        <title>Rhodopirellula aestuarii sp. nov., a novel member of the genus Rhodopirellula isolated from brackish sediments collected in the Tagus River estuary, Portugal.</title>
        <authorList>
            <person name="Vitorino I.R."/>
            <person name="Klimek D."/>
            <person name="Calusinska M."/>
            <person name="Lobo-da-Cunha A."/>
            <person name="Vasconcelos V."/>
            <person name="Lage O.M."/>
        </authorList>
    </citation>
    <scope>NUCLEOTIDE SEQUENCE [LARGE SCALE GENOMIC DNA]</scope>
    <source>
        <strain evidence="3 4">ICT_H3.1</strain>
    </source>
</reference>
<accession>A0ABT0TX81</accession>
<dbReference type="InterPro" id="IPR036514">
    <property type="entry name" value="SGNH_hydro_sf"/>
</dbReference>
<dbReference type="SUPFAM" id="SSF52266">
    <property type="entry name" value="SGNH hydrolase"/>
    <property type="match status" value="1"/>
</dbReference>
<dbReference type="EMBL" id="JAMQBK010000004">
    <property type="protein sequence ID" value="MCM2369207.1"/>
    <property type="molecule type" value="Genomic_DNA"/>
</dbReference>
<protein>
    <submittedName>
        <fullName evidence="3">Sialate O-acetylesterase</fullName>
    </submittedName>
</protein>
<proteinExistence type="predicted"/>
<gene>
    <name evidence="3" type="ORF">NB063_01085</name>
</gene>
<keyword evidence="4" id="KW-1185">Reference proteome</keyword>
<evidence type="ECO:0000256" key="1">
    <source>
        <dbReference type="ARBA" id="ARBA00022801"/>
    </source>
</evidence>
<dbReference type="Proteomes" id="UP001202961">
    <property type="component" value="Unassembled WGS sequence"/>
</dbReference>
<name>A0ABT0TX81_9BACT</name>
<feature type="domain" description="Sialate O-acetylesterase" evidence="2">
    <location>
        <begin position="92"/>
        <end position="273"/>
    </location>
</feature>
<evidence type="ECO:0000313" key="3">
    <source>
        <dbReference type="EMBL" id="MCM2369207.1"/>
    </source>
</evidence>
<dbReference type="Gene3D" id="3.40.50.1110">
    <property type="entry name" value="SGNH hydrolase"/>
    <property type="match status" value="1"/>
</dbReference>
<dbReference type="InterPro" id="IPR005181">
    <property type="entry name" value="SASA"/>
</dbReference>
<dbReference type="PANTHER" id="PTHR31988">
    <property type="entry name" value="ESTERASE, PUTATIVE (DUF303)-RELATED"/>
    <property type="match status" value="1"/>
</dbReference>
<sequence>MAGKPLKIYIMAGQSNMVGTGGIATFGHIGADPETAPLLKKMLGPDGKPKICDRVWISSLNGKMNQYGGEGFGRLTAGYGVRREDPAKPDDFIGPEYLFGITMEESYDGPILIIKTAWGGQNLSVDYRSPGSGPYVLNDQQVEMYTERGKLDQIRTQRTEATGRNYRYMVDHVRKVLADINRVYPDYDPEAGYELSGFVWFQGWNDFVDTATYPDSLGENQYDEYGQLLAQFIRDVRQDLNAPELPFVVGVIGVYGNYTPGTFRIVNQSDRRMKLFRKAMAAPAEMEEFKGSVVAVQTAPFREDALGFIEQKQLKVQSLGRQLAKKHPDSANADGSMTPEQRRAYLDDYRSKLLTPEEIALWDRATSIGGFVHYYGSAKFHAQAGKAFAEAFLEMEEKSSL</sequence>
<evidence type="ECO:0000313" key="4">
    <source>
        <dbReference type="Proteomes" id="UP001202961"/>
    </source>
</evidence>
<evidence type="ECO:0000259" key="2">
    <source>
        <dbReference type="Pfam" id="PF03629"/>
    </source>
</evidence>
<dbReference type="RefSeq" id="WP_250926881.1">
    <property type="nucleotide sequence ID" value="NZ_JAMQBK010000004.1"/>
</dbReference>
<dbReference type="InterPro" id="IPR052940">
    <property type="entry name" value="Carb_Esterase_6"/>
</dbReference>
<organism evidence="3 4">
    <name type="scientific">Aporhodopirellula aestuarii</name>
    <dbReference type="NCBI Taxonomy" id="2950107"/>
    <lineage>
        <taxon>Bacteria</taxon>
        <taxon>Pseudomonadati</taxon>
        <taxon>Planctomycetota</taxon>
        <taxon>Planctomycetia</taxon>
        <taxon>Pirellulales</taxon>
        <taxon>Pirellulaceae</taxon>
        <taxon>Aporhodopirellula</taxon>
    </lineage>
</organism>
<dbReference type="Pfam" id="PF03629">
    <property type="entry name" value="SASA"/>
    <property type="match status" value="1"/>
</dbReference>
<dbReference type="PANTHER" id="PTHR31988:SF19">
    <property type="entry name" value="9-O-ACETYL-N-ACETYLNEURAMINIC ACID DEACETYLASE-RELATED"/>
    <property type="match status" value="1"/>
</dbReference>
<comment type="caution">
    <text evidence="3">The sequence shown here is derived from an EMBL/GenBank/DDBJ whole genome shotgun (WGS) entry which is preliminary data.</text>
</comment>